<name>D3PA86_DEFDS</name>
<comment type="similarity">
    <text evidence="1">Belongs to the bacterial solute-binding protein 1 family. WtpA subfamily.</text>
</comment>
<accession>D3PA86</accession>
<dbReference type="Gene3D" id="3.40.190.10">
    <property type="entry name" value="Periplasmic binding protein-like II"/>
    <property type="match status" value="2"/>
</dbReference>
<dbReference type="AlphaFoldDB" id="D3PA86"/>
<dbReference type="SUPFAM" id="SSF53850">
    <property type="entry name" value="Periplasmic binding protein-like II"/>
    <property type="match status" value="1"/>
</dbReference>
<evidence type="ECO:0000313" key="2">
    <source>
        <dbReference type="EMBL" id="BAI81626.1"/>
    </source>
</evidence>
<dbReference type="NCBIfam" id="NF003196">
    <property type="entry name" value="PRK04168.1"/>
    <property type="match status" value="1"/>
</dbReference>
<dbReference type="eggNOG" id="COG0725">
    <property type="taxonomic scope" value="Bacteria"/>
</dbReference>
<proteinExistence type="inferred from homology"/>
<dbReference type="Pfam" id="PF13531">
    <property type="entry name" value="SBP_bac_11"/>
    <property type="match status" value="1"/>
</dbReference>
<sequence>MRFVIKISFFVIFLSLTLFAKEKIIIFHAGSLSKPFAELEKRFEEKYPQYDVIREAAGSRLCARKVAELHKPADIVASADYKVIDNLLIPEYAKFNIHFATNEMAIAYTEKSKKSDVINSTNWPEILLNKDVIVGHSNPNLDPCGYRTMLVVKLAEKFYNINKFFDKLFGYGNFYENGEENKRKIIVRPKETDLLSLLEAGVIDYLFIYKSVAIQHGLKYIELPKEISLGDNKFKEYYSKVSFKITGKTPGSFILKKGEPMIYGITIVEHENLLPVNKKGAVEFIKFLLSKEGKDILIKNGQNVIDPPVITGDSSILQNE</sequence>
<gene>
    <name evidence="2" type="ordered locus">DEFDS_2180</name>
</gene>
<dbReference type="EMBL" id="AP011529">
    <property type="protein sequence ID" value="BAI81626.1"/>
    <property type="molecule type" value="Genomic_DNA"/>
</dbReference>
<dbReference type="GO" id="GO:0015689">
    <property type="term" value="P:molybdate ion transport"/>
    <property type="evidence" value="ECO:0007669"/>
    <property type="project" value="TreeGrafter"/>
</dbReference>
<reference evidence="2 3" key="1">
    <citation type="journal article" date="2010" name="DNA Res.">
        <title>Bacterial lifestyle in a deep-sea hydrothermal vent chimney revealed by the genome sequence of the thermophilic bacterium Deferribacter desulfuricans SSM1.</title>
        <authorList>
            <person name="Takaki Y."/>
            <person name="Shimamura S."/>
            <person name="Nakagawa S."/>
            <person name="Fukuhara Y."/>
            <person name="Horikawa H."/>
            <person name="Ankai A."/>
            <person name="Harada T."/>
            <person name="Hosoyama A."/>
            <person name="Oguchi A."/>
            <person name="Fukui S."/>
            <person name="Fujita N."/>
            <person name="Takami H."/>
            <person name="Takai K."/>
        </authorList>
    </citation>
    <scope>NUCLEOTIDE SEQUENCE [LARGE SCALE GENOMIC DNA]</scope>
    <source>
        <strain evidence="3">DSM 14783 / JCM 11476 / NBRC 101012 / SSM1</strain>
    </source>
</reference>
<dbReference type="PANTHER" id="PTHR30632">
    <property type="entry name" value="MOLYBDATE-BINDING PERIPLASMIC PROTEIN"/>
    <property type="match status" value="1"/>
</dbReference>
<dbReference type="RefSeq" id="WP_013008871.1">
    <property type="nucleotide sequence ID" value="NC_013939.1"/>
</dbReference>
<dbReference type="STRING" id="639282.DEFDS_2180"/>
<organism evidence="2 3">
    <name type="scientific">Deferribacter desulfuricans (strain DSM 14783 / JCM 11476 / NBRC 101012 / SSM1)</name>
    <dbReference type="NCBI Taxonomy" id="639282"/>
    <lineage>
        <taxon>Bacteria</taxon>
        <taxon>Pseudomonadati</taxon>
        <taxon>Deferribacterota</taxon>
        <taxon>Deferribacteres</taxon>
        <taxon>Deferribacterales</taxon>
        <taxon>Deferribacteraceae</taxon>
        <taxon>Deferribacter</taxon>
    </lineage>
</organism>
<dbReference type="GO" id="GO:0030973">
    <property type="term" value="F:molybdate ion binding"/>
    <property type="evidence" value="ECO:0007669"/>
    <property type="project" value="TreeGrafter"/>
</dbReference>
<dbReference type="HOGENOM" id="CLU_055936_0_0_0"/>
<dbReference type="Proteomes" id="UP000001520">
    <property type="component" value="Chromosome"/>
</dbReference>
<dbReference type="KEGG" id="ddf:DEFDS_2180"/>
<evidence type="ECO:0000256" key="1">
    <source>
        <dbReference type="ARBA" id="ARBA00009438"/>
    </source>
</evidence>
<dbReference type="GO" id="GO:1901359">
    <property type="term" value="F:tungstate binding"/>
    <property type="evidence" value="ECO:0007669"/>
    <property type="project" value="InterPro"/>
</dbReference>
<dbReference type="NCBIfam" id="TIGR03730">
    <property type="entry name" value="tungstate_WtpA"/>
    <property type="match status" value="1"/>
</dbReference>
<dbReference type="OrthoDB" id="9785015at2"/>
<dbReference type="InterPro" id="IPR050682">
    <property type="entry name" value="ModA/WtpA"/>
</dbReference>
<keyword evidence="3" id="KW-1185">Reference proteome</keyword>
<evidence type="ECO:0000313" key="3">
    <source>
        <dbReference type="Proteomes" id="UP000001520"/>
    </source>
</evidence>
<dbReference type="InterPro" id="IPR022498">
    <property type="entry name" value="ABC_trnspt_W-bd_WtpA"/>
</dbReference>
<dbReference type="PANTHER" id="PTHR30632:SF16">
    <property type="entry name" value="MOLYBDATE_TUNGSTATE-BINDING PROTEIN WTPA"/>
    <property type="match status" value="1"/>
</dbReference>
<protein>
    <submittedName>
        <fullName evidence="2">Sulfate/molybdate ABC transporter, substrate-binding protein</fullName>
    </submittedName>
</protein>
<dbReference type="CDD" id="cd13540">
    <property type="entry name" value="PBP2_ModA_WtpA"/>
    <property type="match status" value="1"/>
</dbReference>